<gene>
    <name evidence="4" type="ORF">PCANC_13326</name>
</gene>
<evidence type="ECO:0000259" key="3">
    <source>
        <dbReference type="PROSITE" id="PS50966"/>
    </source>
</evidence>
<feature type="region of interest" description="Disordered" evidence="2">
    <location>
        <begin position="315"/>
        <end position="352"/>
    </location>
</feature>
<evidence type="ECO:0000256" key="1">
    <source>
        <dbReference type="PROSITE-ProRule" id="PRU00325"/>
    </source>
</evidence>
<feature type="compositionally biased region" description="Basic and acidic residues" evidence="2">
    <location>
        <begin position="328"/>
        <end position="339"/>
    </location>
</feature>
<keyword evidence="1" id="KW-0863">Zinc-finger</keyword>
<dbReference type="PROSITE" id="PS50966">
    <property type="entry name" value="ZF_SWIM"/>
    <property type="match status" value="1"/>
</dbReference>
<dbReference type="EMBL" id="PGCJ01000827">
    <property type="protein sequence ID" value="PLW18655.1"/>
    <property type="molecule type" value="Genomic_DNA"/>
</dbReference>
<dbReference type="InterPro" id="IPR007527">
    <property type="entry name" value="Znf_SWIM"/>
</dbReference>
<proteinExistence type="predicted"/>
<dbReference type="AlphaFoldDB" id="A0A2N5SZL5"/>
<keyword evidence="1" id="KW-0862">Zinc</keyword>
<keyword evidence="5" id="KW-1185">Reference proteome</keyword>
<dbReference type="GO" id="GO:0008270">
    <property type="term" value="F:zinc ion binding"/>
    <property type="evidence" value="ECO:0007669"/>
    <property type="project" value="UniProtKB-KW"/>
</dbReference>
<evidence type="ECO:0000313" key="4">
    <source>
        <dbReference type="EMBL" id="PLW18655.1"/>
    </source>
</evidence>
<keyword evidence="1" id="KW-0479">Metal-binding</keyword>
<feature type="domain" description="SWIM-type" evidence="3">
    <location>
        <begin position="214"/>
        <end position="255"/>
    </location>
</feature>
<evidence type="ECO:0000256" key="2">
    <source>
        <dbReference type="SAM" id="MobiDB-lite"/>
    </source>
</evidence>
<dbReference type="Proteomes" id="UP000235388">
    <property type="component" value="Unassembled WGS sequence"/>
</dbReference>
<dbReference type="PANTHER" id="PTHR48159:SF1">
    <property type="entry name" value="MEMBRANE-ASSOCIATED GIANT PROTEIN ANTIGEN, PUTATIVE-RELATED"/>
    <property type="match status" value="1"/>
</dbReference>
<protein>
    <recommendedName>
        <fullName evidence="3">SWIM-type domain-containing protein</fullName>
    </recommendedName>
</protein>
<sequence>MSDCALAIANAVADVYATSEEPMHHYWCLFHVLKAFKGKAKTYLKDRWIEAFNQFWNIVYSQHNPMPALTTFKLQWAEVSPGFGEYVKRQWVGRIRNWAIFFQTNSYLPPPERLQIDEVVQVLTNEVESHYRWSQHQVKSGFAGQTTNKFQMRQKLIADAHTLEDMEMLGVFCESITGGVRRSSLTNENGHLTDPRCIMQYIISSFTNPNAMQYTVKTSMVTLTCKMQLTSCSCPHFTRFGSACKHLYYINRTHGIPVVEQAVLPLPVGSSNSLPPGRLDRSQIDLTVEDSETEAQDDNSDIKVLKSTLPSGKVIEVYRPPQRPKRLFGRDSSTDEPVLKRPRATNTPTNDI</sequence>
<accession>A0A2N5SZL5</accession>
<organism evidence="4 5">
    <name type="scientific">Puccinia coronata f. sp. avenae</name>
    <dbReference type="NCBI Taxonomy" id="200324"/>
    <lineage>
        <taxon>Eukaryota</taxon>
        <taxon>Fungi</taxon>
        <taxon>Dikarya</taxon>
        <taxon>Basidiomycota</taxon>
        <taxon>Pucciniomycotina</taxon>
        <taxon>Pucciniomycetes</taxon>
        <taxon>Pucciniales</taxon>
        <taxon>Pucciniaceae</taxon>
        <taxon>Puccinia</taxon>
    </lineage>
</organism>
<comment type="caution">
    <text evidence="4">The sequence shown here is derived from an EMBL/GenBank/DDBJ whole genome shotgun (WGS) entry which is preliminary data.</text>
</comment>
<reference evidence="4 5" key="1">
    <citation type="submission" date="2017-11" db="EMBL/GenBank/DDBJ databases">
        <title>De novo assembly and phasing of dikaryotic genomes from two isolates of Puccinia coronata f. sp. avenae, the causal agent of oat crown rust.</title>
        <authorList>
            <person name="Miller M.E."/>
            <person name="Zhang Y."/>
            <person name="Omidvar V."/>
            <person name="Sperschneider J."/>
            <person name="Schwessinger B."/>
            <person name="Raley C."/>
            <person name="Palmer J.M."/>
            <person name="Garnica D."/>
            <person name="Upadhyaya N."/>
            <person name="Rathjen J."/>
            <person name="Taylor J.M."/>
            <person name="Park R.F."/>
            <person name="Dodds P.N."/>
            <person name="Hirsch C.D."/>
            <person name="Kianian S.F."/>
            <person name="Figueroa M."/>
        </authorList>
    </citation>
    <scope>NUCLEOTIDE SEQUENCE [LARGE SCALE GENOMIC DNA]</scope>
    <source>
        <strain evidence="4">12NC29</strain>
    </source>
</reference>
<evidence type="ECO:0000313" key="5">
    <source>
        <dbReference type="Proteomes" id="UP000235388"/>
    </source>
</evidence>
<name>A0A2N5SZL5_9BASI</name>
<dbReference type="PANTHER" id="PTHR48159">
    <property type="entry name" value="MULE DOMAIN-CONTAINING PROTEIN"/>
    <property type="match status" value="1"/>
</dbReference>